<reference evidence="7" key="1">
    <citation type="submission" date="2021-12" db="EMBL/GenBank/DDBJ databases">
        <title>Black yeast isolated from Biological Soil Crust.</title>
        <authorList>
            <person name="Kurbessoian T."/>
        </authorList>
    </citation>
    <scope>NUCLEOTIDE SEQUENCE</scope>
    <source>
        <strain evidence="7">CCFEE 5208</strain>
    </source>
</reference>
<evidence type="ECO:0000256" key="1">
    <source>
        <dbReference type="ARBA" id="ARBA00010578"/>
    </source>
</evidence>
<dbReference type="GO" id="GO:0006887">
    <property type="term" value="P:exocytosis"/>
    <property type="evidence" value="ECO:0007669"/>
    <property type="project" value="UniProtKB-KW"/>
</dbReference>
<sequence length="1167" mass="126536">MPITADQERRLLNHYHLTSLDPVTWPHRHDEDDDDNDSSDDGENPPTLPFRARPGGRVGGEPGRQDPSSRFRNMDRHASVRSAGSIIGSESVVQNDEPDPLGMTPSVVAELRKRQLPVDEDLALRNRFMLTSTSFSPALFLSHVHRDASTEDLLRGLDFLSRSIEQKSASLKVLVESNFEKFVRAKATMDNVYTEMRTRGAGESEVGTPASPGRRQQHSRHTSRGQSGSHFRNAAGAPFSPTLTTSTARSTTARKNALTRESEYGVLGIKAPLQDVAIKAEELWGSALGGRDQEDSFKQVIGALEQHKEVFGLGTVVSEAIKKNDYDTIIESWKRANKYADQARQIVEEAYRSNTPITDQSAQIILLTVHARHSISTQLETFKRVLWRRLKTSRNHSRPGSHAANVTDEAEEGDEHMRLIAVLLQLGVDENPIWEWLNSRCLYLKDRIARGFERARIEVEILRRRLASSHNNSNTNINQLKDTKAMSRYLRSAAGHGAGSLGKDASGKEMDSPNVVVFWEKVLGSMRYLLGSSGAGRGSAGIVGEVVEFWEVTQSFIDGRGQRAFSAAVFAAGNPEHLELEPDDVANLRSGAVDLITQLRSSLLSFFADAPVDDLSDLYSPIPPTPITPDSAAPNSAGARTPGGGINPLRRAFTFGSSQNGGDGPSPPPANVKTGEWWDTFAFWPPRSNSLSGAHYLGLLLALVGSAATSLVGLSVTKQQTRGGIAGVEGWRILVGAVRERCVHALCAAWAADADRVRGLEAWVRSEVGERRDLTTMPGLFMSYEERILAGFQKIAYVGEGGGSANGGGSGEIIIPPPAKLLQAVRGSFVTSVYKALSGMVENAEKGGLAGEAGGVEGMDPDGVMVAMMKGGDGEELGAGRVDAGNRVSVVDALASANAHRTLITSRQNVRILMTLSNLSHLRAEIIPHLISAFESSFSVKLAEETKTVRDVLGQIDARLFQGYVKPTVDRLSILIHDGIHSPSWAPSPSSPSTRPTNAKPYIYAVLLQLVLVHAEITTTTSTSPSTPSTLTNQILSHLLEQSSTHLLTAFQSPAHPHYTLSSLMQATLDVEFLAQTLSQYTTERAGEIQSQIYLALDERTDDEARKRLQGELPGMRGVLKRLREGTRGEFGCFKRERRGRGTEGRKASGSLGDGSGNGGGRGRGTG</sequence>
<organism evidence="7 8">
    <name type="scientific">Friedmanniomyces endolithicus</name>
    <dbReference type="NCBI Taxonomy" id="329885"/>
    <lineage>
        <taxon>Eukaryota</taxon>
        <taxon>Fungi</taxon>
        <taxon>Dikarya</taxon>
        <taxon>Ascomycota</taxon>
        <taxon>Pezizomycotina</taxon>
        <taxon>Dothideomycetes</taxon>
        <taxon>Dothideomycetidae</taxon>
        <taxon>Mycosphaerellales</taxon>
        <taxon>Teratosphaeriaceae</taxon>
        <taxon>Friedmanniomyces</taxon>
    </lineage>
</organism>
<dbReference type="AlphaFoldDB" id="A0AAN6FSP7"/>
<comment type="function">
    <text evidence="4">Component of the exocyst complex involved in the docking of exocytic vesicles with fusion sites on the plasma membrane.</text>
</comment>
<dbReference type="Proteomes" id="UP001168146">
    <property type="component" value="Unassembled WGS sequence"/>
</dbReference>
<accession>A0AAN6FSP7</accession>
<evidence type="ECO:0000313" key="7">
    <source>
        <dbReference type="EMBL" id="KAK0323767.1"/>
    </source>
</evidence>
<protein>
    <recommendedName>
        <fullName evidence="4">Exocyst complex component SEC5</fullName>
    </recommendedName>
</protein>
<comment type="subunit">
    <text evidence="4">Component of the exocyst complex.</text>
</comment>
<feature type="compositionally biased region" description="Low complexity" evidence="5">
    <location>
        <begin position="244"/>
        <end position="254"/>
    </location>
</feature>
<proteinExistence type="inferred from homology"/>
<dbReference type="InterPro" id="IPR039481">
    <property type="entry name" value="EXOC2/Sec5_N_dom"/>
</dbReference>
<feature type="region of interest" description="Disordered" evidence="5">
    <location>
        <begin position="623"/>
        <end position="672"/>
    </location>
</feature>
<feature type="region of interest" description="Disordered" evidence="5">
    <location>
        <begin position="197"/>
        <end position="256"/>
    </location>
</feature>
<evidence type="ECO:0000259" key="6">
    <source>
        <dbReference type="Pfam" id="PF15469"/>
    </source>
</evidence>
<dbReference type="GO" id="GO:0000145">
    <property type="term" value="C:exocyst"/>
    <property type="evidence" value="ECO:0007669"/>
    <property type="project" value="UniProtKB-UniRule"/>
</dbReference>
<dbReference type="EMBL" id="JASUXU010000012">
    <property type="protein sequence ID" value="KAK0323767.1"/>
    <property type="molecule type" value="Genomic_DNA"/>
</dbReference>
<dbReference type="GO" id="GO:0006893">
    <property type="term" value="P:Golgi to plasma membrane transport"/>
    <property type="evidence" value="ECO:0007669"/>
    <property type="project" value="UniProtKB-UniRule"/>
</dbReference>
<feature type="region of interest" description="Disordered" evidence="5">
    <location>
        <begin position="22"/>
        <end position="100"/>
    </location>
</feature>
<dbReference type="Pfam" id="PF15469">
    <property type="entry name" value="Sec5"/>
    <property type="match status" value="1"/>
</dbReference>
<feature type="domain" description="Exocyst complex component EXOC2/Sec5 N-terminal" evidence="6">
    <location>
        <begin position="98"/>
        <end position="1134"/>
    </location>
</feature>
<name>A0AAN6FSP7_9PEZI</name>
<dbReference type="PANTHER" id="PTHR13043">
    <property type="entry name" value="EXOCYST COMPLEX COMPONENT SEC5"/>
    <property type="match status" value="1"/>
</dbReference>
<feature type="compositionally biased region" description="Gly residues" evidence="5">
    <location>
        <begin position="1152"/>
        <end position="1167"/>
    </location>
</feature>
<dbReference type="InterPro" id="IPR029175">
    <property type="entry name" value="EXOC2/Sec5"/>
</dbReference>
<feature type="compositionally biased region" description="Acidic residues" evidence="5">
    <location>
        <begin position="31"/>
        <end position="43"/>
    </location>
</feature>
<evidence type="ECO:0000256" key="4">
    <source>
        <dbReference type="RuleBase" id="RU365069"/>
    </source>
</evidence>
<dbReference type="GO" id="GO:0015031">
    <property type="term" value="P:protein transport"/>
    <property type="evidence" value="ECO:0007669"/>
    <property type="project" value="UniProtKB-KW"/>
</dbReference>
<feature type="region of interest" description="Disordered" evidence="5">
    <location>
        <begin position="1132"/>
        <end position="1167"/>
    </location>
</feature>
<evidence type="ECO:0000256" key="3">
    <source>
        <dbReference type="ARBA" id="ARBA00022483"/>
    </source>
</evidence>
<comment type="similarity">
    <text evidence="1 4">Belongs to the SEC5 family.</text>
</comment>
<keyword evidence="4" id="KW-0653">Protein transport</keyword>
<evidence type="ECO:0000256" key="2">
    <source>
        <dbReference type="ARBA" id="ARBA00022448"/>
    </source>
</evidence>
<feature type="compositionally biased region" description="Basic and acidic residues" evidence="5">
    <location>
        <begin position="63"/>
        <end position="78"/>
    </location>
</feature>
<gene>
    <name evidence="7" type="primary">SEC5_1</name>
    <name evidence="7" type="ORF">LTR82_005514</name>
</gene>
<keyword evidence="3 4" id="KW-0268">Exocytosis</keyword>
<dbReference type="PANTHER" id="PTHR13043:SF1">
    <property type="entry name" value="EXOCYST COMPLEX COMPONENT 2"/>
    <property type="match status" value="1"/>
</dbReference>
<evidence type="ECO:0000256" key="5">
    <source>
        <dbReference type="SAM" id="MobiDB-lite"/>
    </source>
</evidence>
<evidence type="ECO:0000313" key="8">
    <source>
        <dbReference type="Proteomes" id="UP001168146"/>
    </source>
</evidence>
<keyword evidence="2 4" id="KW-0813">Transport</keyword>
<comment type="caution">
    <text evidence="7">The sequence shown here is derived from an EMBL/GenBank/DDBJ whole genome shotgun (WGS) entry which is preliminary data.</text>
</comment>